<dbReference type="Proteomes" id="UP000298458">
    <property type="component" value="Unassembled WGS sequence"/>
</dbReference>
<dbReference type="NCBIfam" id="NF040769">
    <property type="entry name" value="SelL_rel_redox"/>
    <property type="match status" value="1"/>
</dbReference>
<protein>
    <submittedName>
        <fullName evidence="1">AhpC/TSA family protein</fullName>
    </submittedName>
</protein>
<dbReference type="InterPro" id="IPR032801">
    <property type="entry name" value="PXL2A/B/C"/>
</dbReference>
<name>A0A4R9GEU9_9LEPT</name>
<gene>
    <name evidence="1" type="ORF">EHO60_10785</name>
</gene>
<evidence type="ECO:0000313" key="2">
    <source>
        <dbReference type="Proteomes" id="UP000298458"/>
    </source>
</evidence>
<dbReference type="Pfam" id="PF13911">
    <property type="entry name" value="AhpC-TSA_2"/>
    <property type="match status" value="1"/>
</dbReference>
<sequence>MDFLPKELMQSPVRGRNLIGPTFEQNLPVKQTLLVFLRHFGCIFCRECVSDLRDLSDSIPAFPPILFVYPEEERMGEEFFQRHWPEASAIADRQAAFYGLAGLEDGNFLELAGPEVWGAALRAVAKGNFYGVQGQHLLQMPGAFLVLKDRILWEHKYRHIGDHPDWTKLPGCSPISSENLDPGILPA</sequence>
<proteinExistence type="predicted"/>
<comment type="caution">
    <text evidence="1">The sequence shown here is derived from an EMBL/GenBank/DDBJ whole genome shotgun (WGS) entry which is preliminary data.</text>
</comment>
<evidence type="ECO:0000313" key="1">
    <source>
        <dbReference type="EMBL" id="TGK10337.1"/>
    </source>
</evidence>
<dbReference type="EMBL" id="RQET01000007">
    <property type="protein sequence ID" value="TGK10337.1"/>
    <property type="molecule type" value="Genomic_DNA"/>
</dbReference>
<dbReference type="OrthoDB" id="337765at2"/>
<dbReference type="PANTHER" id="PTHR28630">
    <property type="match status" value="1"/>
</dbReference>
<organism evidence="1 2">
    <name type="scientific">Leptospira fletcheri</name>
    <dbReference type="NCBI Taxonomy" id="2484981"/>
    <lineage>
        <taxon>Bacteria</taxon>
        <taxon>Pseudomonadati</taxon>
        <taxon>Spirochaetota</taxon>
        <taxon>Spirochaetia</taxon>
        <taxon>Leptospirales</taxon>
        <taxon>Leptospiraceae</taxon>
        <taxon>Leptospira</taxon>
    </lineage>
</organism>
<dbReference type="PANTHER" id="PTHR28630:SF3">
    <property type="entry name" value="PEROXIREDOXIN-LIKE 2C"/>
    <property type="match status" value="1"/>
</dbReference>
<keyword evidence="2" id="KW-1185">Reference proteome</keyword>
<dbReference type="AlphaFoldDB" id="A0A4R9GEU9"/>
<accession>A0A4R9GEU9</accession>
<reference evidence="1" key="1">
    <citation type="journal article" date="2019" name="PLoS Negl. Trop. Dis.">
        <title>Revisiting the worldwide diversity of Leptospira species in the environment.</title>
        <authorList>
            <person name="Vincent A.T."/>
            <person name="Schiettekatte O."/>
            <person name="Bourhy P."/>
            <person name="Veyrier F.J."/>
            <person name="Picardeau M."/>
        </authorList>
    </citation>
    <scope>NUCLEOTIDE SEQUENCE [LARGE SCALE GENOMIC DNA]</scope>
    <source>
        <strain evidence="1">SSW15</strain>
    </source>
</reference>